<dbReference type="Gene3D" id="3.90.190.20">
    <property type="entry name" value="Mur ligase, C-terminal domain"/>
    <property type="match status" value="1"/>
</dbReference>
<keyword evidence="2" id="KW-0547">Nucleotide-binding</keyword>
<sequence length="443" mass="48299">MKRKLISLLQHTLKQLARLTIWRFRPGIIGVTGSVGKTSAKMAVAAVVGAERHVRWAKGNANNELGLPLAILGDWSDGEWRLVSRDQEAGKKLARKFLFWVKVIALSSFRIIAGRRAQYPEILVLEYGADRPGDLRELLSIARPNVSVITAVGEIPVHVEFYAGAEEVAREKARLIECLPSASFAILNADDKSVMKVADRTRAHVMTYGFGEDAEVRITGFEHRVQGDRPVGIFFKLEYGGSFVPVRIEGVLGESNAYAAAAAACTGLIFGMNLVSISEALSLYRPAHSRMELVEGIKESLIIDDAYNASLLSMQAALRALRDLPGKRKIAVLGDMLELGAYATDAHERIGKLVPKSADALIAIGPRAKFIAEAARDAGMQKRAIRTFDTADDAKGEVRDLVKKGDLVLVKASRGMHLEIVVEEISQPKELRAVIANSANIAK</sequence>
<dbReference type="PANTHER" id="PTHR43024">
    <property type="entry name" value="UDP-N-ACETYLMURAMOYL-TRIPEPTIDE--D-ALANYL-D-ALANINE LIGASE"/>
    <property type="match status" value="1"/>
</dbReference>
<proteinExistence type="predicted"/>
<dbReference type="GO" id="GO:0016881">
    <property type="term" value="F:acid-amino acid ligase activity"/>
    <property type="evidence" value="ECO:0007669"/>
    <property type="project" value="InterPro"/>
</dbReference>
<evidence type="ECO:0000256" key="2">
    <source>
        <dbReference type="ARBA" id="ARBA00022741"/>
    </source>
</evidence>
<dbReference type="Proteomes" id="UP000178348">
    <property type="component" value="Unassembled WGS sequence"/>
</dbReference>
<evidence type="ECO:0000313" key="6">
    <source>
        <dbReference type="EMBL" id="OGZ00483.1"/>
    </source>
</evidence>
<evidence type="ECO:0008006" key="8">
    <source>
        <dbReference type="Google" id="ProtNLM"/>
    </source>
</evidence>
<evidence type="ECO:0000259" key="5">
    <source>
        <dbReference type="Pfam" id="PF08245"/>
    </source>
</evidence>
<dbReference type="InterPro" id="IPR013221">
    <property type="entry name" value="Mur_ligase_cen"/>
</dbReference>
<dbReference type="GO" id="GO:0005524">
    <property type="term" value="F:ATP binding"/>
    <property type="evidence" value="ECO:0007669"/>
    <property type="project" value="UniProtKB-KW"/>
</dbReference>
<protein>
    <recommendedName>
        <fullName evidence="8">UDP-N-acetylmuramoyl-tripeptide--D-alanyl-D-alanine ligase</fullName>
    </recommendedName>
</protein>
<evidence type="ECO:0000256" key="3">
    <source>
        <dbReference type="ARBA" id="ARBA00022840"/>
    </source>
</evidence>
<dbReference type="EMBL" id="MHLB01000064">
    <property type="protein sequence ID" value="OGZ00483.1"/>
    <property type="molecule type" value="Genomic_DNA"/>
</dbReference>
<feature type="domain" description="Mur ligase central" evidence="5">
    <location>
        <begin position="118"/>
        <end position="264"/>
    </location>
</feature>
<dbReference type="InterPro" id="IPR036565">
    <property type="entry name" value="Mur-like_cat_sf"/>
</dbReference>
<feature type="domain" description="Mur ligase C-terminal" evidence="4">
    <location>
        <begin position="290"/>
        <end position="414"/>
    </location>
</feature>
<evidence type="ECO:0000256" key="1">
    <source>
        <dbReference type="ARBA" id="ARBA00022598"/>
    </source>
</evidence>
<name>A0A1G2CGG1_9BACT</name>
<dbReference type="SUPFAM" id="SSF53623">
    <property type="entry name" value="MurD-like peptide ligases, catalytic domain"/>
    <property type="match status" value="1"/>
</dbReference>
<organism evidence="6 7">
    <name type="scientific">Candidatus Liptonbacteria bacterium RIFCSPLOWO2_01_FULL_53_13</name>
    <dbReference type="NCBI Taxonomy" id="1798651"/>
    <lineage>
        <taxon>Bacteria</taxon>
        <taxon>Candidatus Liptoniibacteriota</taxon>
    </lineage>
</organism>
<dbReference type="Pfam" id="PF02875">
    <property type="entry name" value="Mur_ligase_C"/>
    <property type="match status" value="1"/>
</dbReference>
<gene>
    <name evidence="6" type="ORF">A2946_00550</name>
</gene>
<comment type="caution">
    <text evidence="6">The sequence shown here is derived from an EMBL/GenBank/DDBJ whole genome shotgun (WGS) entry which is preliminary data.</text>
</comment>
<dbReference type="PANTHER" id="PTHR43024:SF1">
    <property type="entry name" value="UDP-N-ACETYLMURAMOYL-TRIPEPTIDE--D-ALANYL-D-ALANINE LIGASE"/>
    <property type="match status" value="1"/>
</dbReference>
<evidence type="ECO:0000259" key="4">
    <source>
        <dbReference type="Pfam" id="PF02875"/>
    </source>
</evidence>
<dbReference type="SUPFAM" id="SSF53244">
    <property type="entry name" value="MurD-like peptide ligases, peptide-binding domain"/>
    <property type="match status" value="1"/>
</dbReference>
<accession>A0A1G2CGG1</accession>
<keyword evidence="1" id="KW-0436">Ligase</keyword>
<keyword evidence="3" id="KW-0067">ATP-binding</keyword>
<dbReference type="AlphaFoldDB" id="A0A1G2CGG1"/>
<dbReference type="InterPro" id="IPR051046">
    <property type="entry name" value="MurCDEF_CellWall_CoF430Synth"/>
</dbReference>
<dbReference type="Pfam" id="PF08245">
    <property type="entry name" value="Mur_ligase_M"/>
    <property type="match status" value="1"/>
</dbReference>
<reference evidence="6 7" key="1">
    <citation type="journal article" date="2016" name="Nat. Commun.">
        <title>Thousands of microbial genomes shed light on interconnected biogeochemical processes in an aquifer system.</title>
        <authorList>
            <person name="Anantharaman K."/>
            <person name="Brown C.T."/>
            <person name="Hug L.A."/>
            <person name="Sharon I."/>
            <person name="Castelle C.J."/>
            <person name="Probst A.J."/>
            <person name="Thomas B.C."/>
            <person name="Singh A."/>
            <person name="Wilkins M.J."/>
            <person name="Karaoz U."/>
            <person name="Brodie E.L."/>
            <person name="Williams K.H."/>
            <person name="Hubbard S.S."/>
            <person name="Banfield J.F."/>
        </authorList>
    </citation>
    <scope>NUCLEOTIDE SEQUENCE [LARGE SCALE GENOMIC DNA]</scope>
</reference>
<evidence type="ECO:0000313" key="7">
    <source>
        <dbReference type="Proteomes" id="UP000178348"/>
    </source>
</evidence>
<dbReference type="InterPro" id="IPR004101">
    <property type="entry name" value="Mur_ligase_C"/>
</dbReference>
<dbReference type="InterPro" id="IPR036615">
    <property type="entry name" value="Mur_ligase_C_dom_sf"/>
</dbReference>
<dbReference type="Gene3D" id="3.40.1190.10">
    <property type="entry name" value="Mur-like, catalytic domain"/>
    <property type="match status" value="1"/>
</dbReference>